<evidence type="ECO:0000313" key="2">
    <source>
        <dbReference type="Proteomes" id="UP001146067"/>
    </source>
</evidence>
<dbReference type="AlphaFoldDB" id="A0A9X3T3P7"/>
<sequence length="122" mass="13671">MIVTAGKIDPRDDLPLALSAEPFDTLEFTKERADQLTQVLGEQFSFDVHRMDEAKSIHLAALHEKRPEAVSVFHFIGHGTVRDDGLHFVPAIDDFDNAPTASQQWHCLVVRTVRRAVASRPV</sequence>
<dbReference type="RefSeq" id="WP_270110179.1">
    <property type="nucleotide sequence ID" value="NZ_JAPZVP010000008.1"/>
</dbReference>
<gene>
    <name evidence="1" type="ORF">O1R50_11565</name>
</gene>
<accession>A0A9X3T3P7</accession>
<evidence type="ECO:0000313" key="1">
    <source>
        <dbReference type="EMBL" id="MDA1360265.1"/>
    </source>
</evidence>
<proteinExistence type="predicted"/>
<keyword evidence="2" id="KW-1185">Reference proteome</keyword>
<protein>
    <submittedName>
        <fullName evidence="1">Uncharacterized protein</fullName>
    </submittedName>
</protein>
<name>A0A9X3T3P7_9ACTN</name>
<dbReference type="EMBL" id="JAPZVP010000008">
    <property type="protein sequence ID" value="MDA1360265.1"/>
    <property type="molecule type" value="Genomic_DNA"/>
</dbReference>
<organism evidence="1 2">
    <name type="scientific">Glycomyces luteolus</name>
    <dbReference type="NCBI Taxonomy" id="2670330"/>
    <lineage>
        <taxon>Bacteria</taxon>
        <taxon>Bacillati</taxon>
        <taxon>Actinomycetota</taxon>
        <taxon>Actinomycetes</taxon>
        <taxon>Glycomycetales</taxon>
        <taxon>Glycomycetaceae</taxon>
        <taxon>Glycomyces</taxon>
    </lineage>
</organism>
<reference evidence="1" key="1">
    <citation type="submission" date="2022-12" db="EMBL/GenBank/DDBJ databases">
        <title>Gycomyces niveus sp.nov.,a novel actinomycete isolated from soil in Shouguan.</title>
        <authorList>
            <person name="Yang X."/>
        </authorList>
    </citation>
    <scope>NUCLEOTIDE SEQUENCE</scope>
    <source>
        <strain evidence="1">NEAU-A15</strain>
    </source>
</reference>
<comment type="caution">
    <text evidence="1">The sequence shown here is derived from an EMBL/GenBank/DDBJ whole genome shotgun (WGS) entry which is preliminary data.</text>
</comment>
<dbReference type="Proteomes" id="UP001146067">
    <property type="component" value="Unassembled WGS sequence"/>
</dbReference>